<dbReference type="InParanoid" id="G2QF74"/>
<feature type="transmembrane region" description="Helical" evidence="1">
    <location>
        <begin position="22"/>
        <end position="47"/>
    </location>
</feature>
<name>G2QF74_THET4</name>
<dbReference type="AlphaFoldDB" id="G2QF74"/>
<reference evidence="2 3" key="1">
    <citation type="journal article" date="2011" name="Nat. Biotechnol.">
        <title>Comparative genomic analysis of the thermophilic biomass-degrading fungi Myceliophthora thermophila and Thielavia terrestris.</title>
        <authorList>
            <person name="Berka R.M."/>
            <person name="Grigoriev I.V."/>
            <person name="Otillar R."/>
            <person name="Salamov A."/>
            <person name="Grimwood J."/>
            <person name="Reid I."/>
            <person name="Ishmael N."/>
            <person name="John T."/>
            <person name="Darmond C."/>
            <person name="Moisan M.-C."/>
            <person name="Henrissat B."/>
            <person name="Coutinho P.M."/>
            <person name="Lombard V."/>
            <person name="Natvig D.O."/>
            <person name="Lindquist E."/>
            <person name="Schmutz J."/>
            <person name="Lucas S."/>
            <person name="Harris P."/>
            <person name="Powlowski J."/>
            <person name="Bellemare A."/>
            <person name="Taylor D."/>
            <person name="Butler G."/>
            <person name="de Vries R.P."/>
            <person name="Allijn I.E."/>
            <person name="van den Brink J."/>
            <person name="Ushinsky S."/>
            <person name="Storms R."/>
            <person name="Powell A.J."/>
            <person name="Paulsen I.T."/>
            <person name="Elbourne L.D.H."/>
            <person name="Baker S.E."/>
            <person name="Magnuson J."/>
            <person name="LaBoissiere S."/>
            <person name="Clutterbuck A.J."/>
            <person name="Martinez D."/>
            <person name="Wogulis M."/>
            <person name="de Leon A.L."/>
            <person name="Rey M.W."/>
            <person name="Tsang A."/>
        </authorList>
    </citation>
    <scope>NUCLEOTIDE SEQUENCE [LARGE SCALE GENOMIC DNA]</scope>
    <source>
        <strain evidence="3">ATCC 42464 / BCRC 31852 / DSM 1799</strain>
    </source>
</reference>
<dbReference type="GeneID" id="11514213"/>
<dbReference type="EMBL" id="CP003005">
    <property type="protein sequence ID" value="AEO59103.1"/>
    <property type="molecule type" value="Genomic_DNA"/>
</dbReference>
<dbReference type="RefSeq" id="XP_003664348.1">
    <property type="nucleotide sequence ID" value="XM_003664300.1"/>
</dbReference>
<evidence type="ECO:0000313" key="2">
    <source>
        <dbReference type="EMBL" id="AEO59103.1"/>
    </source>
</evidence>
<keyword evidence="1" id="KW-0472">Membrane</keyword>
<dbReference type="KEGG" id="mtm:MYCTH_2307080"/>
<accession>G2QF74</accession>
<dbReference type="eggNOG" id="ENOG502RKIW">
    <property type="taxonomic scope" value="Eukaryota"/>
</dbReference>
<dbReference type="OrthoDB" id="4580061at2759"/>
<dbReference type="VEuPathDB" id="FungiDB:MYCTH_2307080"/>
<dbReference type="Proteomes" id="UP000007322">
    <property type="component" value="Chromosome 4"/>
</dbReference>
<dbReference type="HOGENOM" id="CLU_2777678_0_0_1"/>
<keyword evidence="1" id="KW-1133">Transmembrane helix</keyword>
<evidence type="ECO:0000256" key="1">
    <source>
        <dbReference type="SAM" id="Phobius"/>
    </source>
</evidence>
<proteinExistence type="predicted"/>
<keyword evidence="1" id="KW-0812">Transmembrane</keyword>
<protein>
    <submittedName>
        <fullName evidence="2">Uncharacterized protein</fullName>
    </submittedName>
</protein>
<sequence length="69" mass="7466">MLDISLFGLLAQQSEDQLLNNIWIGLLSVEALMVLGVALRGLLGAVASSRLAGRRRSHDSDFFHPGCSQ</sequence>
<keyword evidence="3" id="KW-1185">Reference proteome</keyword>
<organism evidence="2 3">
    <name type="scientific">Thermothelomyces thermophilus (strain ATCC 42464 / BCRC 31852 / DSM 1799)</name>
    <name type="common">Sporotrichum thermophile</name>
    <dbReference type="NCBI Taxonomy" id="573729"/>
    <lineage>
        <taxon>Eukaryota</taxon>
        <taxon>Fungi</taxon>
        <taxon>Dikarya</taxon>
        <taxon>Ascomycota</taxon>
        <taxon>Pezizomycotina</taxon>
        <taxon>Sordariomycetes</taxon>
        <taxon>Sordariomycetidae</taxon>
        <taxon>Sordariales</taxon>
        <taxon>Chaetomiaceae</taxon>
        <taxon>Thermothelomyces</taxon>
    </lineage>
</organism>
<gene>
    <name evidence="2" type="ORF">MYCTH_2307080</name>
</gene>
<evidence type="ECO:0000313" key="3">
    <source>
        <dbReference type="Proteomes" id="UP000007322"/>
    </source>
</evidence>